<feature type="compositionally biased region" description="Polar residues" evidence="7">
    <location>
        <begin position="817"/>
        <end position="841"/>
    </location>
</feature>
<keyword evidence="4 6" id="KW-0175">Coiled coil</keyword>
<feature type="region of interest" description="Disordered" evidence="7">
    <location>
        <begin position="816"/>
        <end position="848"/>
    </location>
</feature>
<evidence type="ECO:0000256" key="1">
    <source>
        <dbReference type="ARBA" id="ARBA00022701"/>
    </source>
</evidence>
<dbReference type="InterPro" id="IPR044986">
    <property type="entry name" value="KIF15/KIN-12"/>
</dbReference>
<evidence type="ECO:0000313" key="9">
    <source>
        <dbReference type="Proteomes" id="UP000515908"/>
    </source>
</evidence>
<feature type="coiled-coil region" evidence="6">
    <location>
        <begin position="306"/>
        <end position="631"/>
    </location>
</feature>
<dbReference type="EMBL" id="LR877163">
    <property type="protein sequence ID" value="CAD2220986.1"/>
    <property type="molecule type" value="Genomic_DNA"/>
</dbReference>
<accession>A0A7G2CMC3</accession>
<gene>
    <name evidence="8" type="ORF">ADEAN_000851100</name>
</gene>
<evidence type="ECO:0000256" key="2">
    <source>
        <dbReference type="ARBA" id="ARBA00022741"/>
    </source>
</evidence>
<dbReference type="GO" id="GO:0005874">
    <property type="term" value="C:microtubule"/>
    <property type="evidence" value="ECO:0007669"/>
    <property type="project" value="UniProtKB-KW"/>
</dbReference>
<evidence type="ECO:0000256" key="5">
    <source>
        <dbReference type="ARBA" id="ARBA00023175"/>
    </source>
</evidence>
<dbReference type="PANTHER" id="PTHR37739:SF8">
    <property type="entry name" value="KINESIN-LIKE PROTEIN KIN-12D"/>
    <property type="match status" value="1"/>
</dbReference>
<keyword evidence="5" id="KW-0505">Motor protein</keyword>
<organism evidence="8 9">
    <name type="scientific">Angomonas deanei</name>
    <dbReference type="NCBI Taxonomy" id="59799"/>
    <lineage>
        <taxon>Eukaryota</taxon>
        <taxon>Discoba</taxon>
        <taxon>Euglenozoa</taxon>
        <taxon>Kinetoplastea</taxon>
        <taxon>Metakinetoplastina</taxon>
        <taxon>Trypanosomatida</taxon>
        <taxon>Trypanosomatidae</taxon>
        <taxon>Strigomonadinae</taxon>
        <taxon>Angomonas</taxon>
    </lineage>
</organism>
<dbReference type="Gene3D" id="1.10.287.1490">
    <property type="match status" value="1"/>
</dbReference>
<protein>
    <submittedName>
        <fullName evidence="8">Uncharacterized protein</fullName>
    </submittedName>
</protein>
<feature type="coiled-coil region" evidence="6">
    <location>
        <begin position="3"/>
        <end position="280"/>
    </location>
</feature>
<dbReference type="Proteomes" id="UP000515908">
    <property type="component" value="Chromosome 19"/>
</dbReference>
<keyword evidence="3" id="KW-0067">ATP-binding</keyword>
<dbReference type="GO" id="GO:0005524">
    <property type="term" value="F:ATP binding"/>
    <property type="evidence" value="ECO:0007669"/>
    <property type="project" value="UniProtKB-KW"/>
</dbReference>
<evidence type="ECO:0000256" key="4">
    <source>
        <dbReference type="ARBA" id="ARBA00023054"/>
    </source>
</evidence>
<keyword evidence="1" id="KW-0493">Microtubule</keyword>
<proteinExistence type="predicted"/>
<keyword evidence="9" id="KW-1185">Reference proteome</keyword>
<sequence length="875" mass="98386">MERDEARQQSDSQQTQLNRVMQRLAQLEEERAQRAAELMDTTHQLSALSQKANSSEEVARRHMKDLQQTVQQLTAENANLLTSSANSEALADRLQLQLSHAEKETAQLSQKVGQLETEVAALQRQLKEATSKLASTTSESAASAQDADRRLRALEQRNAALQENQQTQMETLRQSQAESVRLTEELKQAQQARDTLQTTTDRQIAQLRERVHHLEQQLQQARAQQEEHATAFQTMKQETLDATRELERLQKHLQDVNKHNELLNRELRDLTAQSEASQEEGTGRLTALTKELHHTRRLLSEAITLQQQLETDAQSREAEAQRLQQEVSRLQTVIDNLQNQLQKVRFEKGEMEDLLQGQLAQLYEELRTRQATVQQLEGQVKQQANLLMTTTKLSLEESETHRAKAREELAAMREQVAADREHHRRALFSLQEQLNTATDAEKEATHQLDKIKQKLTDKTELYDVSTASLQQEIKDLQNRIQALEAELNAAGQGRLTADSLLARQENSALAASEEVKALRAQATKDVARIGELEQSLEQARREASEAQLRASAQLTAEKARWEAQLNGLRGTLESALQREKKAASDAREGREAALAQLQEKQTLLDQQGDDVGDLEEQLTRLEGQLQTLQAYVQLQHSLVSQAARAIDLPGYDDLTSDDVDAEHSLETFLDTVVEQIQHYQEAEGALALQETQLSELRQAAARQRQLAQEVCGEEKKAAITLPGYQADHNHNGLQSPAVRPLLQQILRHSNTYVHRMEGHAGTVRGLLQQLSVTPTTASENNRNARTSAALVKNEITAVLSLLHARTATLTRALLKLQNGNPSSPSSSFLHTPGRPQQPSLSENKEEMGQTAQSVLKLFQEAEQYILQPFHELICD</sequence>
<reference evidence="8 9" key="1">
    <citation type="submission" date="2020-08" db="EMBL/GenBank/DDBJ databases">
        <authorList>
            <person name="Newling K."/>
            <person name="Davey J."/>
            <person name="Forrester S."/>
        </authorList>
    </citation>
    <scope>NUCLEOTIDE SEQUENCE [LARGE SCALE GENOMIC DNA]</scope>
    <source>
        <strain evidence="9">Crithidia deanei Carvalho (ATCC PRA-265)</strain>
    </source>
</reference>
<evidence type="ECO:0000256" key="3">
    <source>
        <dbReference type="ARBA" id="ARBA00022840"/>
    </source>
</evidence>
<name>A0A7G2CMC3_9TRYP</name>
<evidence type="ECO:0000256" key="6">
    <source>
        <dbReference type="SAM" id="Coils"/>
    </source>
</evidence>
<dbReference type="PANTHER" id="PTHR37739">
    <property type="entry name" value="KINESIN-LIKE PROTEIN KIN-12D"/>
    <property type="match status" value="1"/>
</dbReference>
<dbReference type="VEuPathDB" id="TriTrypDB:ADEAN_000851100"/>
<evidence type="ECO:0000313" key="8">
    <source>
        <dbReference type="EMBL" id="CAD2220986.1"/>
    </source>
</evidence>
<evidence type="ECO:0000256" key="7">
    <source>
        <dbReference type="SAM" id="MobiDB-lite"/>
    </source>
</evidence>
<feature type="coiled-coil region" evidence="6">
    <location>
        <begin position="679"/>
        <end position="706"/>
    </location>
</feature>
<dbReference type="AlphaFoldDB" id="A0A7G2CMC3"/>
<keyword evidence="2" id="KW-0547">Nucleotide-binding</keyword>